<feature type="compositionally biased region" description="Acidic residues" evidence="1">
    <location>
        <begin position="392"/>
        <end position="411"/>
    </location>
</feature>
<organism evidence="2 3">
    <name type="scientific">Mesocestoides corti</name>
    <name type="common">Flatworm</name>
    <dbReference type="NCBI Taxonomy" id="53468"/>
    <lineage>
        <taxon>Eukaryota</taxon>
        <taxon>Metazoa</taxon>
        <taxon>Spiralia</taxon>
        <taxon>Lophotrochozoa</taxon>
        <taxon>Platyhelminthes</taxon>
        <taxon>Cestoda</taxon>
        <taxon>Eucestoda</taxon>
        <taxon>Cyclophyllidea</taxon>
        <taxon>Mesocestoididae</taxon>
        <taxon>Mesocestoides</taxon>
    </lineage>
</organism>
<feature type="compositionally biased region" description="Basic and acidic residues" evidence="1">
    <location>
        <begin position="357"/>
        <end position="369"/>
    </location>
</feature>
<evidence type="ECO:0000313" key="3">
    <source>
        <dbReference type="Proteomes" id="UP000267029"/>
    </source>
</evidence>
<feature type="region of interest" description="Disordered" evidence="1">
    <location>
        <begin position="292"/>
        <end position="320"/>
    </location>
</feature>
<dbReference type="EMBL" id="UXSR01001473">
    <property type="protein sequence ID" value="VDD78302.1"/>
    <property type="molecule type" value="Genomic_DNA"/>
</dbReference>
<evidence type="ECO:0000313" key="2">
    <source>
        <dbReference type="EMBL" id="VDD78302.1"/>
    </source>
</evidence>
<proteinExistence type="predicted"/>
<reference evidence="2 3" key="1">
    <citation type="submission" date="2018-10" db="EMBL/GenBank/DDBJ databases">
        <authorList>
            <consortium name="Pathogen Informatics"/>
        </authorList>
    </citation>
    <scope>NUCLEOTIDE SEQUENCE [LARGE SCALE GENOMIC DNA]</scope>
</reference>
<dbReference type="AlphaFoldDB" id="A0A0R3UBK6"/>
<feature type="region of interest" description="Disordered" evidence="1">
    <location>
        <begin position="191"/>
        <end position="226"/>
    </location>
</feature>
<sequence>MLVELIGQAGIVGAICDDEAPFSPAYSALRWRKYRHTGKATEHLANETLVVLQLTEEASKPKEFSITTHSLNQNDNMAGMKQVTQTSGHTMNETTTTTTVTTTMEKNMEKVEHSETRSEVYEEARVTEECTKQCKCKALIDLADQLCPRIAECIMKCVPEVECPVECCTEKDDCIVEPDDKCEEREEFIDNNYAAESEEEEEEEVEEEESEPSEPVDDEASHSPIDNRQCDKQQVRCVLLEFALKFYPELAECISKCVSNEECAVVEPEEQNYSPPIDDKPMEPEEFIDNNYAAESEEEEEEEEEEVDVEEGEKEKEVGEAEVRCTCDKTQLLQFLENFVRNTYPQLGDCILKCMPDDKSPVVEPEEHQCSPPIDDEPMEPEEFIDNNYAAESEEEEEEEVEEEESEPSEP</sequence>
<feature type="compositionally biased region" description="Acidic residues" evidence="1">
    <location>
        <begin position="295"/>
        <end position="312"/>
    </location>
</feature>
<feature type="compositionally biased region" description="Acidic residues" evidence="1">
    <location>
        <begin position="374"/>
        <end position="385"/>
    </location>
</feature>
<feature type="non-terminal residue" evidence="2">
    <location>
        <position position="411"/>
    </location>
</feature>
<gene>
    <name evidence="2" type="ORF">MCOS_LOCUS4305</name>
</gene>
<accession>A0A0R3UBK6</accession>
<keyword evidence="3" id="KW-1185">Reference proteome</keyword>
<feature type="region of interest" description="Disordered" evidence="1">
    <location>
        <begin position="357"/>
        <end position="411"/>
    </location>
</feature>
<evidence type="ECO:0000256" key="1">
    <source>
        <dbReference type="SAM" id="MobiDB-lite"/>
    </source>
</evidence>
<feature type="compositionally biased region" description="Acidic residues" evidence="1">
    <location>
        <begin position="196"/>
        <end position="218"/>
    </location>
</feature>
<dbReference type="Proteomes" id="UP000267029">
    <property type="component" value="Unassembled WGS sequence"/>
</dbReference>
<name>A0A0R3UBK6_MESCO</name>
<protein>
    <submittedName>
        <fullName evidence="2">Uncharacterized protein</fullName>
    </submittedName>
</protein>